<gene>
    <name evidence="3" type="ORF">SARC_09104</name>
</gene>
<keyword evidence="2" id="KW-0472">Membrane</keyword>
<feature type="transmembrane region" description="Helical" evidence="2">
    <location>
        <begin position="68"/>
        <end position="92"/>
    </location>
</feature>
<protein>
    <submittedName>
        <fullName evidence="3">Uncharacterized protein</fullName>
    </submittedName>
</protein>
<accession>A0A0L0FPM7</accession>
<feature type="transmembrane region" description="Helical" evidence="2">
    <location>
        <begin position="12"/>
        <end position="36"/>
    </location>
</feature>
<evidence type="ECO:0000256" key="2">
    <source>
        <dbReference type="SAM" id="Phobius"/>
    </source>
</evidence>
<dbReference type="Proteomes" id="UP000054560">
    <property type="component" value="Unassembled WGS sequence"/>
</dbReference>
<feature type="transmembrane region" description="Helical" evidence="2">
    <location>
        <begin position="99"/>
        <end position="125"/>
    </location>
</feature>
<reference evidence="3 4" key="1">
    <citation type="submission" date="2011-02" db="EMBL/GenBank/DDBJ databases">
        <title>The Genome Sequence of Sphaeroforma arctica JP610.</title>
        <authorList>
            <consortium name="The Broad Institute Genome Sequencing Platform"/>
            <person name="Russ C."/>
            <person name="Cuomo C."/>
            <person name="Young S.K."/>
            <person name="Zeng Q."/>
            <person name="Gargeya S."/>
            <person name="Alvarado L."/>
            <person name="Berlin A."/>
            <person name="Chapman S.B."/>
            <person name="Chen Z."/>
            <person name="Freedman E."/>
            <person name="Gellesch M."/>
            <person name="Goldberg J."/>
            <person name="Griggs A."/>
            <person name="Gujja S."/>
            <person name="Heilman E."/>
            <person name="Heiman D."/>
            <person name="Howarth C."/>
            <person name="Mehta T."/>
            <person name="Neiman D."/>
            <person name="Pearson M."/>
            <person name="Roberts A."/>
            <person name="Saif S."/>
            <person name="Shea T."/>
            <person name="Shenoy N."/>
            <person name="Sisk P."/>
            <person name="Stolte C."/>
            <person name="Sykes S."/>
            <person name="White J."/>
            <person name="Yandava C."/>
            <person name="Burger G."/>
            <person name="Gray M.W."/>
            <person name="Holland P.W.H."/>
            <person name="King N."/>
            <person name="Lang F.B.F."/>
            <person name="Roger A.J."/>
            <person name="Ruiz-Trillo I."/>
            <person name="Haas B."/>
            <person name="Nusbaum C."/>
            <person name="Birren B."/>
        </authorList>
    </citation>
    <scope>NUCLEOTIDE SEQUENCE [LARGE SCALE GENOMIC DNA]</scope>
    <source>
        <strain evidence="3 4">JP610</strain>
    </source>
</reference>
<dbReference type="AlphaFoldDB" id="A0A0L0FPM7"/>
<feature type="region of interest" description="Disordered" evidence="1">
    <location>
        <begin position="186"/>
        <end position="214"/>
    </location>
</feature>
<feature type="compositionally biased region" description="Polar residues" evidence="1">
    <location>
        <begin position="193"/>
        <end position="210"/>
    </location>
</feature>
<keyword evidence="4" id="KW-1185">Reference proteome</keyword>
<organism evidence="3 4">
    <name type="scientific">Sphaeroforma arctica JP610</name>
    <dbReference type="NCBI Taxonomy" id="667725"/>
    <lineage>
        <taxon>Eukaryota</taxon>
        <taxon>Ichthyosporea</taxon>
        <taxon>Ichthyophonida</taxon>
        <taxon>Sphaeroforma</taxon>
    </lineage>
</organism>
<keyword evidence="2" id="KW-0812">Transmembrane</keyword>
<evidence type="ECO:0000256" key="1">
    <source>
        <dbReference type="SAM" id="MobiDB-lite"/>
    </source>
</evidence>
<evidence type="ECO:0000313" key="4">
    <source>
        <dbReference type="Proteomes" id="UP000054560"/>
    </source>
</evidence>
<keyword evidence="2" id="KW-1133">Transmembrane helix</keyword>
<dbReference type="RefSeq" id="XP_014152368.1">
    <property type="nucleotide sequence ID" value="XM_014296893.1"/>
</dbReference>
<evidence type="ECO:0000313" key="3">
    <source>
        <dbReference type="EMBL" id="KNC78466.1"/>
    </source>
</evidence>
<dbReference type="GeneID" id="25909608"/>
<feature type="transmembrane region" description="Helical" evidence="2">
    <location>
        <begin position="131"/>
        <end position="153"/>
    </location>
</feature>
<dbReference type="Gene3D" id="1.20.140.150">
    <property type="match status" value="1"/>
</dbReference>
<name>A0A0L0FPM7_9EUKA</name>
<sequence length="242" mass="26389">MVSLKTRALGIPWAGTICNIVALALLLTGCLTDYWLSGELGNVGLWRQCYYGLPCTSPNELSSYVARVMIVISLVIAFFSLFVGVGALGFFMRDFPVHILACFTVGLSGFLAILGTSIYIAGYYLGMAVSWSWGCSLAASLLQLFVTPNLYWYSYHIQAWFGRMLVNTFGVRDNTPRMINASNQSGMGDAFRESNTYSRSVNGSRPNSTGEGEEDGLELHVHAHRAAPHNSNPSSNVGMVDT</sequence>
<proteinExistence type="predicted"/>
<dbReference type="EMBL" id="KQ242484">
    <property type="protein sequence ID" value="KNC78466.1"/>
    <property type="molecule type" value="Genomic_DNA"/>
</dbReference>
<dbReference type="PROSITE" id="PS51257">
    <property type="entry name" value="PROKAR_LIPOPROTEIN"/>
    <property type="match status" value="1"/>
</dbReference>